<accession>A0A382N7I9</accession>
<feature type="non-terminal residue" evidence="2">
    <location>
        <position position="120"/>
    </location>
</feature>
<reference evidence="2" key="1">
    <citation type="submission" date="2018-05" db="EMBL/GenBank/DDBJ databases">
        <authorList>
            <person name="Lanie J.A."/>
            <person name="Ng W.-L."/>
            <person name="Kazmierczak K.M."/>
            <person name="Andrzejewski T.M."/>
            <person name="Davidsen T.M."/>
            <person name="Wayne K.J."/>
            <person name="Tettelin H."/>
            <person name="Glass J.I."/>
            <person name="Rusch D."/>
            <person name="Podicherti R."/>
            <person name="Tsui H.-C.T."/>
            <person name="Winkler M.E."/>
        </authorList>
    </citation>
    <scope>NUCLEOTIDE SEQUENCE</scope>
</reference>
<proteinExistence type="predicted"/>
<sequence>VTEETPIEEPYEKSFLHEEDNNFEEFDLSDDDYEIKPDVRWVRYRPPMGPIVRWGLVALVVLVVLISGWTRLENWIDDQVEPSQIPGVEIEFSIEDGWTTNDVIATLGDLEIIDSPTMFR</sequence>
<name>A0A382N7I9_9ZZZZ</name>
<gene>
    <name evidence="2" type="ORF">METZ01_LOCUS309910</name>
</gene>
<feature type="non-terminal residue" evidence="2">
    <location>
        <position position="1"/>
    </location>
</feature>
<keyword evidence="1" id="KW-0812">Transmembrane</keyword>
<dbReference type="AlphaFoldDB" id="A0A382N7I9"/>
<evidence type="ECO:0000256" key="1">
    <source>
        <dbReference type="SAM" id="Phobius"/>
    </source>
</evidence>
<evidence type="ECO:0000313" key="2">
    <source>
        <dbReference type="EMBL" id="SVC57056.1"/>
    </source>
</evidence>
<dbReference type="EMBL" id="UINC01098496">
    <property type="protein sequence ID" value="SVC57056.1"/>
    <property type="molecule type" value="Genomic_DNA"/>
</dbReference>
<keyword evidence="1" id="KW-1133">Transmembrane helix</keyword>
<keyword evidence="1" id="KW-0472">Membrane</keyword>
<organism evidence="2">
    <name type="scientific">marine metagenome</name>
    <dbReference type="NCBI Taxonomy" id="408172"/>
    <lineage>
        <taxon>unclassified sequences</taxon>
        <taxon>metagenomes</taxon>
        <taxon>ecological metagenomes</taxon>
    </lineage>
</organism>
<protein>
    <submittedName>
        <fullName evidence="2">Uncharacterized protein</fullName>
    </submittedName>
</protein>
<feature type="transmembrane region" description="Helical" evidence="1">
    <location>
        <begin position="51"/>
        <end position="69"/>
    </location>
</feature>